<organism evidence="1">
    <name type="scientific">Hexamita inflata</name>
    <dbReference type="NCBI Taxonomy" id="28002"/>
    <lineage>
        <taxon>Eukaryota</taxon>
        <taxon>Metamonada</taxon>
        <taxon>Diplomonadida</taxon>
        <taxon>Hexamitidae</taxon>
        <taxon>Hexamitinae</taxon>
        <taxon>Hexamita</taxon>
    </lineage>
</organism>
<evidence type="ECO:0000313" key="2">
    <source>
        <dbReference type="EMBL" id="CAI9963763.1"/>
    </source>
</evidence>
<dbReference type="Proteomes" id="UP001642409">
    <property type="component" value="Unassembled WGS sequence"/>
</dbReference>
<reference evidence="3 5" key="2">
    <citation type="submission" date="2024-07" db="EMBL/GenBank/DDBJ databases">
        <authorList>
            <person name="Akdeniz Z."/>
        </authorList>
    </citation>
    <scope>NUCLEOTIDE SEQUENCE [LARGE SCALE GENOMIC DNA]</scope>
</reference>
<dbReference type="EMBL" id="CAXDID020000162">
    <property type="protein sequence ID" value="CAL6044975.1"/>
    <property type="molecule type" value="Genomic_DNA"/>
</dbReference>
<proteinExistence type="predicted"/>
<evidence type="ECO:0000313" key="3">
    <source>
        <dbReference type="EMBL" id="CAL6044971.1"/>
    </source>
</evidence>
<dbReference type="EMBL" id="CATOUU010000970">
    <property type="protein sequence ID" value="CAI9963761.1"/>
    <property type="molecule type" value="Genomic_DNA"/>
</dbReference>
<evidence type="ECO:0000313" key="1">
    <source>
        <dbReference type="EMBL" id="CAI9963761.1"/>
    </source>
</evidence>
<dbReference type="EMBL" id="CAXDID020000162">
    <property type="protein sequence ID" value="CAL6044971.1"/>
    <property type="molecule type" value="Genomic_DNA"/>
</dbReference>
<keyword evidence="5" id="KW-1185">Reference proteome</keyword>
<accession>A0AA86UT81</accession>
<comment type="caution">
    <text evidence="1">The sequence shown here is derived from an EMBL/GenBank/DDBJ whole genome shotgun (WGS) entry which is preliminary data.</text>
</comment>
<reference evidence="1" key="1">
    <citation type="submission" date="2023-06" db="EMBL/GenBank/DDBJ databases">
        <authorList>
            <person name="Kurt Z."/>
        </authorList>
    </citation>
    <scope>NUCLEOTIDE SEQUENCE</scope>
</reference>
<protein>
    <submittedName>
        <fullName evidence="3">Hypothetical_protein</fullName>
    </submittedName>
</protein>
<dbReference type="EMBL" id="CATOUU010000970">
    <property type="protein sequence ID" value="CAI9963763.1"/>
    <property type="molecule type" value="Genomic_DNA"/>
</dbReference>
<gene>
    <name evidence="3" type="ORF">HINF_LOCUS40813</name>
    <name evidence="4" type="ORF">HINF_LOCUS40815</name>
    <name evidence="1" type="ORF">HINF_LOCUS51406</name>
    <name evidence="2" type="ORF">HINF_LOCUS51408</name>
</gene>
<evidence type="ECO:0000313" key="5">
    <source>
        <dbReference type="Proteomes" id="UP001642409"/>
    </source>
</evidence>
<dbReference type="AlphaFoldDB" id="A0AA86UT81"/>
<sequence>MSSQYFSSLNILEIENDRYKCHSHTISVFVVFTFLFANYSSYGISSCCQLHDLCLHSLLVFPLSKSRQQFKTTRAYMQLQYLSLRHVSVNRYVAVVILLPRNSFSELVTLMILSAIPQFTRDLDIWAGSVEKTFKCSYTTVDNCRHDLSDGLQIHGMAVTMCNVLDNTPSKLIQGRPSLN</sequence>
<evidence type="ECO:0000313" key="4">
    <source>
        <dbReference type="EMBL" id="CAL6044975.1"/>
    </source>
</evidence>
<name>A0AA86UT81_9EUKA</name>